<protein>
    <submittedName>
        <fullName evidence="1">Uncharacterized protein</fullName>
    </submittedName>
</protein>
<accession>A0A1Q8YI92</accession>
<proteinExistence type="predicted"/>
<gene>
    <name evidence="1" type="ORF">BLL52_0759</name>
</gene>
<organism evidence="1 2">
    <name type="scientific">Rhodoferax antarcticus ANT.BR</name>
    <dbReference type="NCBI Taxonomy" id="1111071"/>
    <lineage>
        <taxon>Bacteria</taxon>
        <taxon>Pseudomonadati</taxon>
        <taxon>Pseudomonadota</taxon>
        <taxon>Betaproteobacteria</taxon>
        <taxon>Burkholderiales</taxon>
        <taxon>Comamonadaceae</taxon>
        <taxon>Rhodoferax</taxon>
    </lineage>
</organism>
<keyword evidence="2" id="KW-1185">Reference proteome</keyword>
<comment type="caution">
    <text evidence="1">The sequence shown here is derived from an EMBL/GenBank/DDBJ whole genome shotgun (WGS) entry which is preliminary data.</text>
</comment>
<reference evidence="1 2" key="1">
    <citation type="submission" date="2017-01" db="EMBL/GenBank/DDBJ databases">
        <title>Genome sequence of Rhodoferax antarcticus ANT.BR, a psychrophilic purple nonsulfur bacterium from an Antarctic microbial mat.</title>
        <authorList>
            <person name="Baker J."/>
            <person name="Riester C."/>
            <person name="Skinner B."/>
            <person name="Newell A."/>
            <person name="Swingley W."/>
            <person name="Madigan M."/>
            <person name="Jung D."/>
            <person name="Asao M."/>
            <person name="Chen M."/>
            <person name="Loughlin P."/>
            <person name="Pan H."/>
            <person name="Lin S."/>
            <person name="Li N."/>
            <person name="Shaw J."/>
            <person name="Prado M."/>
            <person name="Sherman C."/>
            <person name="Li X."/>
            <person name="Tang J."/>
            <person name="Blankenship R."/>
            <person name="Zhao T."/>
            <person name="Touchman J."/>
            <person name="Sattley M."/>
        </authorList>
    </citation>
    <scope>NUCLEOTIDE SEQUENCE [LARGE SCALE GENOMIC DNA]</scope>
    <source>
        <strain evidence="1 2">ANT.BR</strain>
    </source>
</reference>
<dbReference type="AlphaFoldDB" id="A0A1Q8YI92"/>
<dbReference type="EMBL" id="MSYM01000007">
    <property type="protein sequence ID" value="OLP07663.1"/>
    <property type="molecule type" value="Genomic_DNA"/>
</dbReference>
<sequence>MIRLPTRNKPRNITPAHNDWTACVAGQWLNIGSHLQA</sequence>
<name>A0A1Q8YI92_9BURK</name>
<evidence type="ECO:0000313" key="1">
    <source>
        <dbReference type="EMBL" id="OLP07663.1"/>
    </source>
</evidence>
<dbReference type="Proteomes" id="UP000185911">
    <property type="component" value="Unassembled WGS sequence"/>
</dbReference>
<evidence type="ECO:0000313" key="2">
    <source>
        <dbReference type="Proteomes" id="UP000185911"/>
    </source>
</evidence>